<evidence type="ECO:0000256" key="2">
    <source>
        <dbReference type="ARBA" id="ARBA00005375"/>
    </source>
</evidence>
<dbReference type="PANTHER" id="PTHR11567">
    <property type="entry name" value="ACID PHOSPHATASE-RELATED"/>
    <property type="match status" value="1"/>
</dbReference>
<reference evidence="4" key="1">
    <citation type="journal article" date="2023" name="G3 (Bethesda)">
        <title>Whole genome assemblies of Zophobas morio and Tenebrio molitor.</title>
        <authorList>
            <person name="Kaur S."/>
            <person name="Stinson S.A."/>
            <person name="diCenzo G.C."/>
        </authorList>
    </citation>
    <scope>NUCLEOTIDE SEQUENCE</scope>
    <source>
        <strain evidence="4">QUZm001</strain>
    </source>
</reference>
<dbReference type="Gene3D" id="3.40.50.1240">
    <property type="entry name" value="Phosphoglycerate mutase-like"/>
    <property type="match status" value="1"/>
</dbReference>
<dbReference type="SUPFAM" id="SSF53254">
    <property type="entry name" value="Phosphoglycerate mutase-like"/>
    <property type="match status" value="1"/>
</dbReference>
<accession>A0AA38I9T2</accession>
<sequence length="388" mass="44132">MEKRTVVGVMGVITAIFLAIIGLVVYPGVNGEPKELQLLHVILRHGARTPADTYPNDPYINETLFPVGWGQLTNHGKLDMYNLGKFLRQRYDKFLGPHYSPDEYYTQSTDVDRTKTSLQAINAGLWPPETDQKWGPLAWQPIPVHSEPLSQDHLLLVRKPCAQYHLELERVMKTPEIQTKLKQHEDLFREISDVTGKTVTNFDDVQDVYSTLRAEEGYDLVLPEFIKPYYPEKMVPPTIFSFVLNAYSDKLKRLKGGVLLKKLISDWRSKADGTIKPPQRKAFLYGGHDSTIVNILRTLDMWDPQLPDYGITILLEFSIDKATNTHGLEIFLRNSTTREPYRLTVPGCDEFCPLDNLVKLTANVVPDDWEAECRSDDPDFVPPPPGGP</sequence>
<evidence type="ECO:0000313" key="5">
    <source>
        <dbReference type="Proteomes" id="UP001168821"/>
    </source>
</evidence>
<keyword evidence="3" id="KW-0812">Transmembrane</keyword>
<comment type="caution">
    <text evidence="4">The sequence shown here is derived from an EMBL/GenBank/DDBJ whole genome shotgun (WGS) entry which is preliminary data.</text>
</comment>
<comment type="similarity">
    <text evidence="2">Belongs to the histidine acid phosphatase family.</text>
</comment>
<dbReference type="Pfam" id="PF00328">
    <property type="entry name" value="His_Phos_2"/>
    <property type="match status" value="1"/>
</dbReference>
<keyword evidence="3" id="KW-1133">Transmembrane helix</keyword>
<evidence type="ECO:0008006" key="6">
    <source>
        <dbReference type="Google" id="ProtNLM"/>
    </source>
</evidence>
<dbReference type="InterPro" id="IPR033379">
    <property type="entry name" value="Acid_Pase_AS"/>
</dbReference>
<dbReference type="InterPro" id="IPR050645">
    <property type="entry name" value="Histidine_acid_phosphatase"/>
</dbReference>
<dbReference type="InterPro" id="IPR029033">
    <property type="entry name" value="His_PPase_superfam"/>
</dbReference>
<gene>
    <name evidence="4" type="ORF">Zmor_017483</name>
</gene>
<dbReference type="PROSITE" id="PS00616">
    <property type="entry name" value="HIS_ACID_PHOSPHAT_1"/>
    <property type="match status" value="1"/>
</dbReference>
<dbReference type="EMBL" id="JALNTZ010000005">
    <property type="protein sequence ID" value="KAJ3651439.1"/>
    <property type="molecule type" value="Genomic_DNA"/>
</dbReference>
<evidence type="ECO:0000313" key="4">
    <source>
        <dbReference type="EMBL" id="KAJ3651439.1"/>
    </source>
</evidence>
<keyword evidence="5" id="KW-1185">Reference proteome</keyword>
<evidence type="ECO:0000256" key="3">
    <source>
        <dbReference type="SAM" id="Phobius"/>
    </source>
</evidence>
<evidence type="ECO:0000256" key="1">
    <source>
        <dbReference type="ARBA" id="ARBA00000032"/>
    </source>
</evidence>
<dbReference type="Proteomes" id="UP001168821">
    <property type="component" value="Unassembled WGS sequence"/>
</dbReference>
<dbReference type="InterPro" id="IPR000560">
    <property type="entry name" value="His_Pase_clade-2"/>
</dbReference>
<proteinExistence type="inferred from homology"/>
<keyword evidence="3" id="KW-0472">Membrane</keyword>
<feature type="transmembrane region" description="Helical" evidence="3">
    <location>
        <begin position="7"/>
        <end position="29"/>
    </location>
</feature>
<dbReference type="GO" id="GO:0003993">
    <property type="term" value="F:acid phosphatase activity"/>
    <property type="evidence" value="ECO:0007669"/>
    <property type="project" value="UniProtKB-EC"/>
</dbReference>
<dbReference type="AlphaFoldDB" id="A0AA38I9T2"/>
<dbReference type="CDD" id="cd07061">
    <property type="entry name" value="HP_HAP_like"/>
    <property type="match status" value="1"/>
</dbReference>
<dbReference type="PANTHER" id="PTHR11567:SF205">
    <property type="entry name" value="GH28721P-RELATED"/>
    <property type="match status" value="1"/>
</dbReference>
<organism evidence="4 5">
    <name type="scientific">Zophobas morio</name>
    <dbReference type="NCBI Taxonomy" id="2755281"/>
    <lineage>
        <taxon>Eukaryota</taxon>
        <taxon>Metazoa</taxon>
        <taxon>Ecdysozoa</taxon>
        <taxon>Arthropoda</taxon>
        <taxon>Hexapoda</taxon>
        <taxon>Insecta</taxon>
        <taxon>Pterygota</taxon>
        <taxon>Neoptera</taxon>
        <taxon>Endopterygota</taxon>
        <taxon>Coleoptera</taxon>
        <taxon>Polyphaga</taxon>
        <taxon>Cucujiformia</taxon>
        <taxon>Tenebrionidae</taxon>
        <taxon>Zophobas</taxon>
    </lineage>
</organism>
<protein>
    <recommendedName>
        <fullName evidence="6">Prostatic acid phosphatase</fullName>
    </recommendedName>
</protein>
<comment type="catalytic activity">
    <reaction evidence="1">
        <text>a phosphate monoester + H2O = an alcohol + phosphate</text>
        <dbReference type="Rhea" id="RHEA:15017"/>
        <dbReference type="ChEBI" id="CHEBI:15377"/>
        <dbReference type="ChEBI" id="CHEBI:30879"/>
        <dbReference type="ChEBI" id="CHEBI:43474"/>
        <dbReference type="ChEBI" id="CHEBI:67140"/>
        <dbReference type="EC" id="3.1.3.2"/>
    </reaction>
</comment>
<name>A0AA38I9T2_9CUCU</name>